<keyword evidence="5 8" id="KW-0472">Membrane</keyword>
<dbReference type="Pfam" id="PF00001">
    <property type="entry name" value="7tm_1"/>
    <property type="match status" value="1"/>
</dbReference>
<dbReference type="InterPro" id="IPR000276">
    <property type="entry name" value="GPCR_Rhodpsn"/>
</dbReference>
<name>A0AAD9UDJ8_RIDPI</name>
<evidence type="ECO:0000256" key="3">
    <source>
        <dbReference type="ARBA" id="ARBA00022989"/>
    </source>
</evidence>
<keyword evidence="11" id="KW-1185">Reference proteome</keyword>
<evidence type="ECO:0000256" key="4">
    <source>
        <dbReference type="ARBA" id="ARBA00023040"/>
    </source>
</evidence>
<dbReference type="InterPro" id="IPR050125">
    <property type="entry name" value="GPCR_opsins"/>
</dbReference>
<dbReference type="PROSITE" id="PS50262">
    <property type="entry name" value="G_PROTEIN_RECEP_F1_2"/>
    <property type="match status" value="1"/>
</dbReference>
<reference evidence="10" key="1">
    <citation type="journal article" date="2023" name="Mol. Biol. Evol.">
        <title>Third-Generation Sequencing Reveals the Adaptive Role of the Epigenome in Three Deep-Sea Polychaetes.</title>
        <authorList>
            <person name="Perez M."/>
            <person name="Aroh O."/>
            <person name="Sun Y."/>
            <person name="Lan Y."/>
            <person name="Juniper S.K."/>
            <person name="Young C.R."/>
            <person name="Angers B."/>
            <person name="Qian P.Y."/>
        </authorList>
    </citation>
    <scope>NUCLEOTIDE SEQUENCE</scope>
    <source>
        <strain evidence="10">R07B-5</strain>
    </source>
</reference>
<protein>
    <recommendedName>
        <fullName evidence="9">G-protein coupled receptors family 1 profile domain-containing protein</fullName>
    </recommendedName>
</protein>
<keyword evidence="7" id="KW-0807">Transducer</keyword>
<evidence type="ECO:0000256" key="7">
    <source>
        <dbReference type="ARBA" id="ARBA00023224"/>
    </source>
</evidence>
<evidence type="ECO:0000313" key="11">
    <source>
        <dbReference type="Proteomes" id="UP001209878"/>
    </source>
</evidence>
<feature type="domain" description="G-protein coupled receptors family 1 profile" evidence="9">
    <location>
        <begin position="20"/>
        <end position="274"/>
    </location>
</feature>
<evidence type="ECO:0000256" key="8">
    <source>
        <dbReference type="SAM" id="Phobius"/>
    </source>
</evidence>
<accession>A0AAD9UDJ8</accession>
<evidence type="ECO:0000313" key="10">
    <source>
        <dbReference type="EMBL" id="KAK2185375.1"/>
    </source>
</evidence>
<feature type="transmembrane region" description="Helical" evidence="8">
    <location>
        <begin position="41"/>
        <end position="65"/>
    </location>
</feature>
<feature type="transmembrane region" description="Helical" evidence="8">
    <location>
        <begin position="254"/>
        <end position="277"/>
    </location>
</feature>
<evidence type="ECO:0000259" key="9">
    <source>
        <dbReference type="PROSITE" id="PS50262"/>
    </source>
</evidence>
<gene>
    <name evidence="10" type="ORF">NP493_239g09013</name>
</gene>
<dbReference type="PRINTS" id="PR00237">
    <property type="entry name" value="GPCRRHODOPSN"/>
</dbReference>
<sequence length="356" mass="38748">MADPVMWVPVLVQCVFILVTNGFVMFVLIQSGLFRSRQNAFVMNLLACDCLRAFAVLARILVIMAGPAASGSDIICVATGFLETATSVADCVAFTLLLYDRHMFVASPINYLHQVSRASVMFGVAYGAAHAMFVAALPLIGWGHFIYVTPHATSPPPGASLLPLAGSGFCFVRIWRMVRQRTNQIRVYNMERAVLEPVGLHRCIGDGAITEAETAFLKTVRLLSILVACYFLSWLSRLALLVRLMVPGQAPSQAAVVAVAVISLLTCTVNPFMYGVYNRKFRQTLRAVATCGRRAESDVLEISPYIVKSPSLLALSDYRGDLPRPVRCPQPLDPTGPADGALAPDNIRIGVKNVWS</sequence>
<feature type="transmembrane region" description="Helical" evidence="8">
    <location>
        <begin position="222"/>
        <end position="242"/>
    </location>
</feature>
<dbReference type="GO" id="GO:0004930">
    <property type="term" value="F:G protein-coupled receptor activity"/>
    <property type="evidence" value="ECO:0007669"/>
    <property type="project" value="UniProtKB-KW"/>
</dbReference>
<keyword evidence="3 8" id="KW-1133">Transmembrane helix</keyword>
<feature type="transmembrane region" description="Helical" evidence="8">
    <location>
        <begin position="120"/>
        <end position="147"/>
    </location>
</feature>
<comment type="subcellular location">
    <subcellularLocation>
        <location evidence="1">Membrane</location>
        <topology evidence="1">Multi-pass membrane protein</topology>
    </subcellularLocation>
</comment>
<dbReference type="Proteomes" id="UP001209878">
    <property type="component" value="Unassembled WGS sequence"/>
</dbReference>
<dbReference type="CDD" id="cd00637">
    <property type="entry name" value="7tm_classA_rhodopsin-like"/>
    <property type="match status" value="1"/>
</dbReference>
<dbReference type="PANTHER" id="PTHR24240">
    <property type="entry name" value="OPSIN"/>
    <property type="match status" value="1"/>
</dbReference>
<feature type="transmembrane region" description="Helical" evidence="8">
    <location>
        <begin position="159"/>
        <end position="176"/>
    </location>
</feature>
<feature type="transmembrane region" description="Helical" evidence="8">
    <location>
        <begin position="77"/>
        <end position="99"/>
    </location>
</feature>
<dbReference type="InterPro" id="IPR017452">
    <property type="entry name" value="GPCR_Rhodpsn_7TM"/>
</dbReference>
<feature type="transmembrane region" description="Helical" evidence="8">
    <location>
        <begin position="6"/>
        <end position="29"/>
    </location>
</feature>
<dbReference type="Gene3D" id="1.20.1070.10">
    <property type="entry name" value="Rhodopsin 7-helix transmembrane proteins"/>
    <property type="match status" value="1"/>
</dbReference>
<organism evidence="10 11">
    <name type="scientific">Ridgeia piscesae</name>
    <name type="common">Tubeworm</name>
    <dbReference type="NCBI Taxonomy" id="27915"/>
    <lineage>
        <taxon>Eukaryota</taxon>
        <taxon>Metazoa</taxon>
        <taxon>Spiralia</taxon>
        <taxon>Lophotrochozoa</taxon>
        <taxon>Annelida</taxon>
        <taxon>Polychaeta</taxon>
        <taxon>Sedentaria</taxon>
        <taxon>Canalipalpata</taxon>
        <taxon>Sabellida</taxon>
        <taxon>Siboglinidae</taxon>
        <taxon>Ridgeia</taxon>
    </lineage>
</organism>
<dbReference type="AlphaFoldDB" id="A0AAD9UDJ8"/>
<comment type="caution">
    <text evidence="10">The sequence shown here is derived from an EMBL/GenBank/DDBJ whole genome shotgun (WGS) entry which is preliminary data.</text>
</comment>
<evidence type="ECO:0000256" key="1">
    <source>
        <dbReference type="ARBA" id="ARBA00004141"/>
    </source>
</evidence>
<evidence type="ECO:0000256" key="2">
    <source>
        <dbReference type="ARBA" id="ARBA00022692"/>
    </source>
</evidence>
<keyword evidence="2 8" id="KW-0812">Transmembrane</keyword>
<dbReference type="EMBL" id="JAODUO010000239">
    <property type="protein sequence ID" value="KAK2185375.1"/>
    <property type="molecule type" value="Genomic_DNA"/>
</dbReference>
<dbReference type="SUPFAM" id="SSF81321">
    <property type="entry name" value="Family A G protein-coupled receptor-like"/>
    <property type="match status" value="1"/>
</dbReference>
<keyword evidence="4" id="KW-0297">G-protein coupled receptor</keyword>
<evidence type="ECO:0000256" key="5">
    <source>
        <dbReference type="ARBA" id="ARBA00023136"/>
    </source>
</evidence>
<keyword evidence="6" id="KW-0675">Receptor</keyword>
<dbReference type="GO" id="GO:0016020">
    <property type="term" value="C:membrane"/>
    <property type="evidence" value="ECO:0007669"/>
    <property type="project" value="UniProtKB-SubCell"/>
</dbReference>
<proteinExistence type="predicted"/>
<evidence type="ECO:0000256" key="6">
    <source>
        <dbReference type="ARBA" id="ARBA00023170"/>
    </source>
</evidence>